<dbReference type="InterPro" id="IPR002491">
    <property type="entry name" value="ABC_transptr_periplasmic_BD"/>
</dbReference>
<dbReference type="PROSITE" id="PS50983">
    <property type="entry name" value="FE_B12_PBP"/>
    <property type="match status" value="1"/>
</dbReference>
<evidence type="ECO:0000313" key="4">
    <source>
        <dbReference type="Proteomes" id="UP000515480"/>
    </source>
</evidence>
<evidence type="ECO:0000259" key="2">
    <source>
        <dbReference type="PROSITE" id="PS50983"/>
    </source>
</evidence>
<dbReference type="EMBL" id="CP060204">
    <property type="protein sequence ID" value="QNH54367.1"/>
    <property type="molecule type" value="Genomic_DNA"/>
</dbReference>
<dbReference type="KEGG" id="stim:H1B31_11095"/>
<dbReference type="AlphaFoldDB" id="A0A7G7VJS4"/>
<dbReference type="SUPFAM" id="SSF53807">
    <property type="entry name" value="Helical backbone' metal receptor"/>
    <property type="match status" value="1"/>
</dbReference>
<dbReference type="PANTHER" id="PTHR30535:SF34">
    <property type="entry name" value="MOLYBDATE-BINDING PROTEIN MOLA"/>
    <property type="match status" value="1"/>
</dbReference>
<dbReference type="RefSeq" id="WP_185980366.1">
    <property type="nucleotide sequence ID" value="NZ_CP060204.1"/>
</dbReference>
<evidence type="ECO:0000256" key="1">
    <source>
        <dbReference type="ARBA" id="ARBA00008814"/>
    </source>
</evidence>
<dbReference type="PANTHER" id="PTHR30535">
    <property type="entry name" value="VITAMIN B12-BINDING PROTEIN"/>
    <property type="match status" value="1"/>
</dbReference>
<feature type="domain" description="Fe/B12 periplasmic-binding" evidence="2">
    <location>
        <begin position="66"/>
        <end position="333"/>
    </location>
</feature>
<name>A0A7G7VJS4_9FIRM</name>
<protein>
    <submittedName>
        <fullName evidence="3">ABC transporter substrate-binding protein</fullName>
    </submittedName>
</protein>
<accession>A0A7G7VJS4</accession>
<dbReference type="Proteomes" id="UP000515480">
    <property type="component" value="Chromosome"/>
</dbReference>
<keyword evidence="4" id="KW-1185">Reference proteome</keyword>
<reference evidence="3 4" key="1">
    <citation type="submission" date="2020-07" db="EMBL/GenBank/DDBJ databases">
        <title>Complete genome and description of Selenomonas timonensis sp. nov., a new bacterium isolated from a gingivitis subject.</title>
        <authorList>
            <person name="Antezack A."/>
        </authorList>
    </citation>
    <scope>NUCLEOTIDE SEQUENCE [LARGE SCALE GENOMIC DNA]</scope>
    <source>
        <strain evidence="3 4">Marseille-Q3039</strain>
    </source>
</reference>
<comment type="similarity">
    <text evidence="1">Belongs to the bacterial solute-binding protein 8 family.</text>
</comment>
<organism evidence="3 4">
    <name type="scientific">Selenomonas timonae</name>
    <dbReference type="NCBI Taxonomy" id="2754044"/>
    <lineage>
        <taxon>Bacteria</taxon>
        <taxon>Bacillati</taxon>
        <taxon>Bacillota</taxon>
        <taxon>Negativicutes</taxon>
        <taxon>Selenomonadales</taxon>
        <taxon>Selenomonadaceae</taxon>
        <taxon>Selenomonas</taxon>
    </lineage>
</organism>
<proteinExistence type="inferred from homology"/>
<dbReference type="Pfam" id="PF01497">
    <property type="entry name" value="Peripla_BP_2"/>
    <property type="match status" value="1"/>
</dbReference>
<evidence type="ECO:0000313" key="3">
    <source>
        <dbReference type="EMBL" id="QNH54367.1"/>
    </source>
</evidence>
<dbReference type="Gene3D" id="3.40.50.1980">
    <property type="entry name" value="Nitrogenase molybdenum iron protein domain"/>
    <property type="match status" value="2"/>
</dbReference>
<dbReference type="InterPro" id="IPR050902">
    <property type="entry name" value="ABC_Transporter_SBP"/>
</dbReference>
<sequence length="333" mass="38204">MKKSILLLFVMGGIIIAAAMVRDPYPVMDEPRNNYVNDIRHESIEIQNIDTNEEPRSIYLTTIPSRVFVCDGVLLNTLIPLGIGDRIIGASISNTASGLYENLKREYPEEIKKIPHISSRLISREELISYQPDFIIGWKSAFSPHRFGSIRWWEARSIPSYVVATSNHVKKSATIEDECKFLDDMGQIFDVQEKTNAVIRDIYAELEIDWTDDRVKQQDVMVVEVDGNEVMNYDEGWIVGDMVRRLGGRMPLQSESAGVEEMILQNPDVIFAVYFDERHRAQSEAFFRNVRLNSLRAVQNKRIYMIPFGYIYTPGIKTLDGLRAIKKGLYPNM</sequence>
<gene>
    <name evidence="3" type="ORF">H1B31_11095</name>
</gene>